<dbReference type="EMBL" id="BSKO01000001">
    <property type="protein sequence ID" value="GLO67194.1"/>
    <property type="molecule type" value="Genomic_DNA"/>
</dbReference>
<evidence type="ECO:0000313" key="3">
    <source>
        <dbReference type="Proteomes" id="UP001275436"/>
    </source>
</evidence>
<dbReference type="InterPro" id="IPR027393">
    <property type="entry name" value="Virus_scaffolding_prot_C"/>
</dbReference>
<evidence type="ECO:0000313" key="2">
    <source>
        <dbReference type="EMBL" id="GLO67194.1"/>
    </source>
</evidence>
<dbReference type="Proteomes" id="UP001275436">
    <property type="component" value="Unassembled WGS sequence"/>
</dbReference>
<gene>
    <name evidence="2" type="ORF">MACH08_29780</name>
</gene>
<accession>A0ABQ5TJZ6</accession>
<sequence>MVTVKMLKPYYVKTEEKFVRIILAYQYFSVMMNKKVYQFIPVEANEIRIDRKTKRIVNTDAVFAFQNGKDIITISMSQLISIPEFLEQLHGIAESYYLTEESTSITDHQKEVHRIIKELEINNIKRLIDKALDQHDYDMFIKLTSLL</sequence>
<dbReference type="Gene3D" id="4.10.810.10">
    <property type="entry name" value="Virus Scaffolding Protein, Chain A"/>
    <property type="match status" value="1"/>
</dbReference>
<dbReference type="RefSeq" id="WP_017797718.1">
    <property type="nucleotide sequence ID" value="NZ_BSKO01000001.1"/>
</dbReference>
<name>A0ABQ5TJZ6_9BACI</name>
<proteinExistence type="predicted"/>
<dbReference type="InterPro" id="IPR014957">
    <property type="entry name" value="IDEAL_dom"/>
</dbReference>
<organism evidence="2 3">
    <name type="scientific">Oceanobacillus kimchii</name>
    <dbReference type="NCBI Taxonomy" id="746691"/>
    <lineage>
        <taxon>Bacteria</taxon>
        <taxon>Bacillati</taxon>
        <taxon>Bacillota</taxon>
        <taxon>Bacilli</taxon>
        <taxon>Bacillales</taxon>
        <taxon>Bacillaceae</taxon>
        <taxon>Oceanobacillus</taxon>
    </lineage>
</organism>
<feature type="domain" description="IDEAL" evidence="1">
    <location>
        <begin position="115"/>
        <end position="147"/>
    </location>
</feature>
<evidence type="ECO:0000259" key="1">
    <source>
        <dbReference type="SMART" id="SM00914"/>
    </source>
</evidence>
<reference evidence="2 3" key="1">
    <citation type="submission" date="2023-02" db="EMBL/GenBank/DDBJ databases">
        <title>Oceanobacillus kimchii IFOP_LL358 isolated form Alexandrium catenella lab strain.</title>
        <authorList>
            <person name="Gajardo G."/>
            <person name="Ueki S."/>
            <person name="Maruyama F."/>
        </authorList>
    </citation>
    <scope>NUCLEOTIDE SEQUENCE [LARGE SCALE GENOMIC DNA]</scope>
    <source>
        <strain evidence="2 3">IFOP_LL358</strain>
    </source>
</reference>
<protein>
    <recommendedName>
        <fullName evidence="1">IDEAL domain-containing protein</fullName>
    </recommendedName>
</protein>
<dbReference type="Pfam" id="PF08858">
    <property type="entry name" value="IDEAL"/>
    <property type="match status" value="1"/>
</dbReference>
<keyword evidence="3" id="KW-1185">Reference proteome</keyword>
<comment type="caution">
    <text evidence="2">The sequence shown here is derived from an EMBL/GenBank/DDBJ whole genome shotgun (WGS) entry which is preliminary data.</text>
</comment>
<dbReference type="SMART" id="SM00914">
    <property type="entry name" value="IDEAL"/>
    <property type="match status" value="1"/>
</dbReference>